<evidence type="ECO:0000313" key="16">
    <source>
        <dbReference type="Proteomes" id="UP001372338"/>
    </source>
</evidence>
<dbReference type="PROSITE" id="PS50939">
    <property type="entry name" value="CYTOCHROME_B561"/>
    <property type="match status" value="1"/>
</dbReference>
<keyword evidence="5 13" id="KW-0812">Transmembrane</keyword>
<evidence type="ECO:0000256" key="6">
    <source>
        <dbReference type="ARBA" id="ARBA00022723"/>
    </source>
</evidence>
<feature type="transmembrane region" description="Helical" evidence="13">
    <location>
        <begin position="213"/>
        <end position="236"/>
    </location>
</feature>
<evidence type="ECO:0000256" key="11">
    <source>
        <dbReference type="ARBA" id="ARBA00024225"/>
    </source>
</evidence>
<evidence type="ECO:0000256" key="1">
    <source>
        <dbReference type="ARBA" id="ARBA00001970"/>
    </source>
</evidence>
<protein>
    <recommendedName>
        <fullName evidence="11">ascorbate ferrireductase (transmembrane)</fullName>
        <ecNumber evidence="11">7.2.1.3</ecNumber>
    </recommendedName>
</protein>
<evidence type="ECO:0000256" key="5">
    <source>
        <dbReference type="ARBA" id="ARBA00022692"/>
    </source>
</evidence>
<gene>
    <name evidence="15" type="ORF">RIF29_15058</name>
</gene>
<feature type="transmembrane region" description="Helical" evidence="13">
    <location>
        <begin position="139"/>
        <end position="161"/>
    </location>
</feature>
<comment type="caution">
    <text evidence="15">The sequence shown here is derived from an EMBL/GenBank/DDBJ whole genome shotgun (WGS) entry which is preliminary data.</text>
</comment>
<keyword evidence="10 13" id="KW-0472">Membrane</keyword>
<evidence type="ECO:0000313" key="15">
    <source>
        <dbReference type="EMBL" id="KAK7273989.1"/>
    </source>
</evidence>
<dbReference type="Pfam" id="PF03188">
    <property type="entry name" value="Cytochrom_B561"/>
    <property type="match status" value="1"/>
</dbReference>
<feature type="transmembrane region" description="Helical" evidence="13">
    <location>
        <begin position="181"/>
        <end position="201"/>
    </location>
</feature>
<evidence type="ECO:0000256" key="10">
    <source>
        <dbReference type="ARBA" id="ARBA00023136"/>
    </source>
</evidence>
<evidence type="ECO:0000256" key="12">
    <source>
        <dbReference type="ARBA" id="ARBA00051575"/>
    </source>
</evidence>
<keyword evidence="4" id="KW-0349">Heme</keyword>
<evidence type="ECO:0000256" key="2">
    <source>
        <dbReference type="ARBA" id="ARBA00004141"/>
    </source>
</evidence>
<dbReference type="SUPFAM" id="SSF143081">
    <property type="entry name" value="BB1717-like"/>
    <property type="match status" value="1"/>
</dbReference>
<reference evidence="15 16" key="1">
    <citation type="submission" date="2024-01" db="EMBL/GenBank/DDBJ databases">
        <title>The genomes of 5 underutilized Papilionoideae crops provide insights into root nodulation and disease resistanc.</title>
        <authorList>
            <person name="Yuan L."/>
        </authorList>
    </citation>
    <scope>NUCLEOTIDE SEQUENCE [LARGE SCALE GENOMIC DNA]</scope>
    <source>
        <strain evidence="15">ZHUSHIDOU_FW_LH</strain>
        <tissue evidence="15">Leaf</tissue>
    </source>
</reference>
<dbReference type="InterPro" id="IPR043205">
    <property type="entry name" value="CYB561/CYBRD1-like"/>
</dbReference>
<sequence>MIASHPLLAMVGFLFHLVGIILAIVVPVAFSLLRLQFSTQAMNWMPVILGDKDSTDVWLGSSASSYKNVLKPYEESDLVWYPMTPGMGKPSFDGPECIKEVTSLQIGNYCDVQYVKMYNIFMGQLQGIAKMPRGFQIRATPVTMLAHLSFIATTSLVLVWLLRFREGLAFNSSNKIKIFNLHPLLTVIGFVLVDGEAIVTYKSIPGKQMSVKVVHLLLHLIALASGILGITAVFKFKKEAGLPNMYTLHSWLGISAISSFGLQYILGFFTYLFPGAEMHTRATLLPWHRFIGMAIFLLAVHTAETGLIQYFQFLGLFRSQEALIVNFTGLLLFLFAVFVGLSVILPRNY</sequence>
<dbReference type="GO" id="GO:0140571">
    <property type="term" value="F:transmembrane ascorbate ferrireductase activity"/>
    <property type="evidence" value="ECO:0007669"/>
    <property type="project" value="UniProtKB-EC"/>
</dbReference>
<dbReference type="AlphaFoldDB" id="A0AAN9FCW9"/>
<feature type="transmembrane region" description="Helical" evidence="13">
    <location>
        <begin position="290"/>
        <end position="311"/>
    </location>
</feature>
<comment type="cofactor">
    <cofactor evidence="1">
        <name>heme b</name>
        <dbReference type="ChEBI" id="CHEBI:60344"/>
    </cofactor>
</comment>
<dbReference type="PANTHER" id="PTHR10106:SF43">
    <property type="entry name" value="CYTOCHROME B561 FAMILY PROTEIN, EXPRESSED"/>
    <property type="match status" value="1"/>
</dbReference>
<dbReference type="InterPro" id="IPR006593">
    <property type="entry name" value="Cyt_b561/ferric_Rdtase_TM"/>
</dbReference>
<feature type="transmembrane region" description="Helical" evidence="13">
    <location>
        <begin position="323"/>
        <end position="345"/>
    </location>
</feature>
<keyword evidence="16" id="KW-1185">Reference proteome</keyword>
<dbReference type="EMBL" id="JAYWIO010000003">
    <property type="protein sequence ID" value="KAK7273989.1"/>
    <property type="molecule type" value="Genomic_DNA"/>
</dbReference>
<evidence type="ECO:0000256" key="7">
    <source>
        <dbReference type="ARBA" id="ARBA00022982"/>
    </source>
</evidence>
<keyword evidence="3" id="KW-0813">Transport</keyword>
<feature type="domain" description="Cytochrome b561" evidence="14">
    <location>
        <begin position="145"/>
        <end position="344"/>
    </location>
</feature>
<evidence type="ECO:0000259" key="14">
    <source>
        <dbReference type="PROSITE" id="PS50939"/>
    </source>
</evidence>
<feature type="transmembrane region" description="Helical" evidence="13">
    <location>
        <begin position="6"/>
        <end position="33"/>
    </location>
</feature>
<dbReference type="PANTHER" id="PTHR10106">
    <property type="entry name" value="CYTOCHROME B561-RELATED"/>
    <property type="match status" value="1"/>
</dbReference>
<evidence type="ECO:0000256" key="13">
    <source>
        <dbReference type="SAM" id="Phobius"/>
    </source>
</evidence>
<proteinExistence type="predicted"/>
<dbReference type="Gene3D" id="1.20.120.1770">
    <property type="match status" value="1"/>
</dbReference>
<evidence type="ECO:0000256" key="4">
    <source>
        <dbReference type="ARBA" id="ARBA00022617"/>
    </source>
</evidence>
<keyword evidence="9" id="KW-0408">Iron</keyword>
<evidence type="ECO:0000256" key="8">
    <source>
        <dbReference type="ARBA" id="ARBA00022989"/>
    </source>
</evidence>
<evidence type="ECO:0000256" key="9">
    <source>
        <dbReference type="ARBA" id="ARBA00023004"/>
    </source>
</evidence>
<evidence type="ECO:0000256" key="3">
    <source>
        <dbReference type="ARBA" id="ARBA00022448"/>
    </source>
</evidence>
<dbReference type="SMART" id="SM00665">
    <property type="entry name" value="B561"/>
    <property type="match status" value="1"/>
</dbReference>
<feature type="transmembrane region" description="Helical" evidence="13">
    <location>
        <begin position="248"/>
        <end position="269"/>
    </location>
</feature>
<dbReference type="Gene3D" id="3.90.1680.10">
    <property type="entry name" value="SOS response associated peptidase-like"/>
    <property type="match status" value="1"/>
</dbReference>
<dbReference type="InterPro" id="IPR036590">
    <property type="entry name" value="SRAP-like"/>
</dbReference>
<dbReference type="Proteomes" id="UP001372338">
    <property type="component" value="Unassembled WGS sequence"/>
</dbReference>
<organism evidence="15 16">
    <name type="scientific">Crotalaria pallida</name>
    <name type="common">Smooth rattlebox</name>
    <name type="synonym">Crotalaria striata</name>
    <dbReference type="NCBI Taxonomy" id="3830"/>
    <lineage>
        <taxon>Eukaryota</taxon>
        <taxon>Viridiplantae</taxon>
        <taxon>Streptophyta</taxon>
        <taxon>Embryophyta</taxon>
        <taxon>Tracheophyta</taxon>
        <taxon>Spermatophyta</taxon>
        <taxon>Magnoliopsida</taxon>
        <taxon>eudicotyledons</taxon>
        <taxon>Gunneridae</taxon>
        <taxon>Pentapetalae</taxon>
        <taxon>rosids</taxon>
        <taxon>fabids</taxon>
        <taxon>Fabales</taxon>
        <taxon>Fabaceae</taxon>
        <taxon>Papilionoideae</taxon>
        <taxon>50 kb inversion clade</taxon>
        <taxon>genistoids sensu lato</taxon>
        <taxon>core genistoids</taxon>
        <taxon>Crotalarieae</taxon>
        <taxon>Crotalaria</taxon>
    </lineage>
</organism>
<keyword evidence="8 13" id="KW-1133">Transmembrane helix</keyword>
<keyword evidence="7" id="KW-0249">Electron transport</keyword>
<comment type="subcellular location">
    <subcellularLocation>
        <location evidence="2">Membrane</location>
        <topology evidence="2">Multi-pass membrane protein</topology>
    </subcellularLocation>
</comment>
<keyword evidence="6" id="KW-0479">Metal-binding</keyword>
<name>A0AAN9FCW9_CROPI</name>
<comment type="catalytic activity">
    <reaction evidence="12">
        <text>Fe(3+)(out) + L-ascorbate(in) = monodehydro-L-ascorbate radical(in) + Fe(2+)(out) + H(+)</text>
        <dbReference type="Rhea" id="RHEA:30403"/>
        <dbReference type="ChEBI" id="CHEBI:15378"/>
        <dbReference type="ChEBI" id="CHEBI:29033"/>
        <dbReference type="ChEBI" id="CHEBI:29034"/>
        <dbReference type="ChEBI" id="CHEBI:38290"/>
        <dbReference type="ChEBI" id="CHEBI:59513"/>
        <dbReference type="EC" id="7.2.1.3"/>
    </reaction>
</comment>
<dbReference type="GO" id="GO:0016020">
    <property type="term" value="C:membrane"/>
    <property type="evidence" value="ECO:0007669"/>
    <property type="project" value="UniProtKB-SubCell"/>
</dbReference>
<dbReference type="EC" id="7.2.1.3" evidence="11"/>
<dbReference type="FunFam" id="1.20.120.1770:FF:000001">
    <property type="entry name" value="Cytochrome b reductase 1"/>
    <property type="match status" value="1"/>
</dbReference>
<dbReference type="GO" id="GO:0046872">
    <property type="term" value="F:metal ion binding"/>
    <property type="evidence" value="ECO:0007669"/>
    <property type="project" value="UniProtKB-KW"/>
</dbReference>
<accession>A0AAN9FCW9</accession>